<organism evidence="2 3">
    <name type="scientific">Thermaerobacter subterraneus DSM 13965</name>
    <dbReference type="NCBI Taxonomy" id="867903"/>
    <lineage>
        <taxon>Bacteria</taxon>
        <taxon>Bacillati</taxon>
        <taxon>Bacillota</taxon>
        <taxon>Clostridia</taxon>
        <taxon>Eubacteriales</taxon>
        <taxon>Clostridiales Family XVII. Incertae Sedis</taxon>
        <taxon>Thermaerobacter</taxon>
    </lineage>
</organism>
<dbReference type="eggNOG" id="ENOG502Z813">
    <property type="taxonomic scope" value="Bacteria"/>
</dbReference>
<evidence type="ECO:0000313" key="2">
    <source>
        <dbReference type="EMBL" id="EKP95374.1"/>
    </source>
</evidence>
<dbReference type="NCBIfam" id="TIGR02678">
    <property type="entry name" value="TIGR02678 family protein"/>
    <property type="match status" value="1"/>
</dbReference>
<proteinExistence type="predicted"/>
<dbReference type="Proteomes" id="UP000005710">
    <property type="component" value="Unassembled WGS sequence"/>
</dbReference>
<comment type="caution">
    <text evidence="2">The sequence shown here is derived from an EMBL/GenBank/DDBJ whole genome shotgun (WGS) entry which is preliminary data.</text>
</comment>
<feature type="region of interest" description="Disordered" evidence="1">
    <location>
        <begin position="416"/>
        <end position="439"/>
    </location>
</feature>
<accession>K6Q2U3</accession>
<name>K6Q2U3_9FIRM</name>
<sequence>MTSPNPNAVGSGARRERGERQAAAIDLLDRPAVHLAEDPMAFRRIRMHLGELRQWFDRRCRWPLLATRELIRLVKIPAWTRVGHGLPDLQHPLDYELFTWVLWYAAGDHSEQFLLSELVVEIEARANAAAGERHVDFDDYVHRQAMVRALRAHERLGTLRRIDGDPNAWMNRGEGGNGLYEFGPLAYRWLVSLRREGLERLLARDDPATEVAVETDLPPRVRLYRGLLLDPAVYRADDPEAFRLLLDRHERRRIADELFDVTGWELEVTGAYASLVRPNGSAGRHGELFPARRARTDLVLLICTAVHEAVNGSEDVEAPGGFGRSAPAKGIGAAWRCGEPDNQGCVVLTEAQLERLVVALADRYRTYWGTTLAGHSTAGLLREVLEEMRTWDLLRGPDAHGCYRILPLASRFRGQYAEEPAEPEDLGREPADPSGGGRP</sequence>
<gene>
    <name evidence="2" type="ORF">ThesuDRAFT_01125</name>
</gene>
<keyword evidence="3" id="KW-1185">Reference proteome</keyword>
<dbReference type="InterPro" id="IPR013494">
    <property type="entry name" value="CHP02678"/>
</dbReference>
<dbReference type="HOGENOM" id="CLU_653689_0_0_9"/>
<evidence type="ECO:0000313" key="3">
    <source>
        <dbReference type="Proteomes" id="UP000005710"/>
    </source>
</evidence>
<reference evidence="2" key="1">
    <citation type="submission" date="2010-10" db="EMBL/GenBank/DDBJ databases">
        <authorList>
            <consortium name="US DOE Joint Genome Institute (JGI-PGF)"/>
            <person name="Lucas S."/>
            <person name="Copeland A."/>
            <person name="Lapidus A."/>
            <person name="Bruce D."/>
            <person name="Goodwin L."/>
            <person name="Pitluck S."/>
            <person name="Kyrpides N."/>
            <person name="Mavromatis K."/>
            <person name="Detter J.C."/>
            <person name="Han C."/>
            <person name="Land M."/>
            <person name="Hauser L."/>
            <person name="Markowitz V."/>
            <person name="Cheng J.-F."/>
            <person name="Hugenholtz P."/>
            <person name="Woyke T."/>
            <person name="Wu D."/>
            <person name="Pukall R."/>
            <person name="Wahrenburg C."/>
            <person name="Brambilla E."/>
            <person name="Klenk H.-P."/>
            <person name="Eisen J.A."/>
        </authorList>
    </citation>
    <scope>NUCLEOTIDE SEQUENCE [LARGE SCALE GENOMIC DNA]</scope>
    <source>
        <strain evidence="2">DSM 13965</strain>
    </source>
</reference>
<dbReference type="OrthoDB" id="1654131at2"/>
<reference evidence="2" key="2">
    <citation type="submission" date="2012-10" db="EMBL/GenBank/DDBJ databases">
        <title>Improved high-quality draft of Thermaerobacter subterraneus C21, DSM 13965.</title>
        <authorList>
            <consortium name="DOE Joint Genome Institute"/>
            <person name="Eisen J."/>
            <person name="Huntemann M."/>
            <person name="Wei C.-L."/>
            <person name="Han J."/>
            <person name="Detter J.C."/>
            <person name="Han C."/>
            <person name="Tapia R."/>
            <person name="Chen A."/>
            <person name="Kyrpides N."/>
            <person name="Mavromatis K."/>
            <person name="Markowitz V."/>
            <person name="Szeto E."/>
            <person name="Ivanova N."/>
            <person name="Mikhailova N."/>
            <person name="Ovchinnikova G."/>
            <person name="Pagani I."/>
            <person name="Pati A."/>
            <person name="Goodwin L."/>
            <person name="Nordberg H.P."/>
            <person name="Cantor M.N."/>
            <person name="Hua S.X."/>
            <person name="Woyke T."/>
            <person name="Eisen J."/>
            <person name="Klenk H.-P."/>
        </authorList>
    </citation>
    <scope>NUCLEOTIDE SEQUENCE [LARGE SCALE GENOMIC DNA]</scope>
    <source>
        <strain evidence="2">DSM 13965</strain>
    </source>
</reference>
<protein>
    <submittedName>
        <fullName evidence="2">TIGR02678 family protein</fullName>
    </submittedName>
</protein>
<dbReference type="RefSeq" id="WP_006903387.1">
    <property type="nucleotide sequence ID" value="NZ_JH976535.1"/>
</dbReference>
<dbReference type="STRING" id="867903.ThesuDRAFT_01125"/>
<dbReference type="Pfam" id="PF09661">
    <property type="entry name" value="DUF2398"/>
    <property type="match status" value="1"/>
</dbReference>
<dbReference type="AlphaFoldDB" id="K6Q2U3"/>
<dbReference type="EMBL" id="AENY02000002">
    <property type="protein sequence ID" value="EKP95374.1"/>
    <property type="molecule type" value="Genomic_DNA"/>
</dbReference>
<evidence type="ECO:0000256" key="1">
    <source>
        <dbReference type="SAM" id="MobiDB-lite"/>
    </source>
</evidence>